<proteinExistence type="predicted"/>
<organism evidence="1 2">
    <name type="scientific">Zophobas morio</name>
    <dbReference type="NCBI Taxonomy" id="2755281"/>
    <lineage>
        <taxon>Eukaryota</taxon>
        <taxon>Metazoa</taxon>
        <taxon>Ecdysozoa</taxon>
        <taxon>Arthropoda</taxon>
        <taxon>Hexapoda</taxon>
        <taxon>Insecta</taxon>
        <taxon>Pterygota</taxon>
        <taxon>Neoptera</taxon>
        <taxon>Endopterygota</taxon>
        <taxon>Coleoptera</taxon>
        <taxon>Polyphaga</taxon>
        <taxon>Cucujiformia</taxon>
        <taxon>Tenebrionidae</taxon>
        <taxon>Zophobas</taxon>
    </lineage>
</organism>
<dbReference type="AlphaFoldDB" id="A0AA38M6B1"/>
<keyword evidence="2" id="KW-1185">Reference proteome</keyword>
<reference evidence="1" key="1">
    <citation type="journal article" date="2023" name="G3 (Bethesda)">
        <title>Whole genome assemblies of Zophobas morio and Tenebrio molitor.</title>
        <authorList>
            <person name="Kaur S."/>
            <person name="Stinson S.A."/>
            <person name="diCenzo G.C."/>
        </authorList>
    </citation>
    <scope>NUCLEOTIDE SEQUENCE</scope>
    <source>
        <strain evidence="1">QUZm001</strain>
    </source>
</reference>
<accession>A0AA38M6B1</accession>
<dbReference type="EMBL" id="JALNTZ010000007">
    <property type="protein sequence ID" value="KAJ3644709.1"/>
    <property type="molecule type" value="Genomic_DNA"/>
</dbReference>
<comment type="caution">
    <text evidence="1">The sequence shown here is derived from an EMBL/GenBank/DDBJ whole genome shotgun (WGS) entry which is preliminary data.</text>
</comment>
<evidence type="ECO:0000313" key="1">
    <source>
        <dbReference type="EMBL" id="KAJ3644709.1"/>
    </source>
</evidence>
<gene>
    <name evidence="1" type="ORF">Zmor_022419</name>
</gene>
<sequence>MVRKANKVIGIGEKKFGHDYKRRMMIFDSLIKSVFMYAAEIWGWREYEEVESARKILEMDIGRERRNKKGENESGSGKRAVGFEEKFSERSDCKILQECWKEIRKEGGKHVWNERDKYYACE</sequence>
<evidence type="ECO:0000313" key="2">
    <source>
        <dbReference type="Proteomes" id="UP001168821"/>
    </source>
</evidence>
<name>A0AA38M6B1_9CUCU</name>
<dbReference type="Proteomes" id="UP001168821">
    <property type="component" value="Unassembled WGS sequence"/>
</dbReference>
<protein>
    <submittedName>
        <fullName evidence="1">Uncharacterized protein</fullName>
    </submittedName>
</protein>